<proteinExistence type="inferred from homology"/>
<dbReference type="InterPro" id="IPR043129">
    <property type="entry name" value="ATPase_NBD"/>
</dbReference>
<dbReference type="RefSeq" id="WP_092495351.1">
    <property type="nucleotide sequence ID" value="NZ_FOFG01000002.1"/>
</dbReference>
<accession>A0A1H9CLX5</accession>
<protein>
    <recommendedName>
        <fullName evidence="4">Glucokinase</fullName>
    </recommendedName>
</protein>
<dbReference type="AlphaFoldDB" id="A0A1H9CLX5"/>
<dbReference type="CDD" id="cd23763">
    <property type="entry name" value="ASKHA_ATPase_ROK"/>
    <property type="match status" value="1"/>
</dbReference>
<evidence type="ECO:0000313" key="3">
    <source>
        <dbReference type="Proteomes" id="UP000199647"/>
    </source>
</evidence>
<dbReference type="InterPro" id="IPR000600">
    <property type="entry name" value="ROK"/>
</dbReference>
<reference evidence="2 3" key="1">
    <citation type="submission" date="2016-10" db="EMBL/GenBank/DDBJ databases">
        <authorList>
            <person name="de Groot N.N."/>
        </authorList>
    </citation>
    <scope>NUCLEOTIDE SEQUENCE [LARGE SCALE GENOMIC DNA]</scope>
    <source>
        <strain evidence="2 3">A52C2</strain>
    </source>
</reference>
<dbReference type="OrthoDB" id="7903685at2"/>
<name>A0A1H9CLX5_9HYPH</name>
<organism evidence="2 3">
    <name type="scientific">Faunimonas pinastri</name>
    <dbReference type="NCBI Taxonomy" id="1855383"/>
    <lineage>
        <taxon>Bacteria</taxon>
        <taxon>Pseudomonadati</taxon>
        <taxon>Pseudomonadota</taxon>
        <taxon>Alphaproteobacteria</taxon>
        <taxon>Hyphomicrobiales</taxon>
        <taxon>Afifellaceae</taxon>
        <taxon>Faunimonas</taxon>
    </lineage>
</organism>
<keyword evidence="3" id="KW-1185">Reference proteome</keyword>
<comment type="similarity">
    <text evidence="1">Belongs to the ROK (NagC/XylR) family.</text>
</comment>
<dbReference type="STRING" id="1855383.SAMN05216548_102176"/>
<dbReference type="PANTHER" id="PTHR18964">
    <property type="entry name" value="ROK (REPRESSOR, ORF, KINASE) FAMILY"/>
    <property type="match status" value="1"/>
</dbReference>
<evidence type="ECO:0008006" key="4">
    <source>
        <dbReference type="Google" id="ProtNLM"/>
    </source>
</evidence>
<evidence type="ECO:0000313" key="2">
    <source>
        <dbReference type="EMBL" id="SEQ01618.1"/>
    </source>
</evidence>
<dbReference type="Gene3D" id="3.30.420.40">
    <property type="match status" value="1"/>
</dbReference>
<dbReference type="EMBL" id="FOFG01000002">
    <property type="protein sequence ID" value="SEQ01618.1"/>
    <property type="molecule type" value="Genomic_DNA"/>
</dbReference>
<gene>
    <name evidence="2" type="ORF">SAMN05216548_102176</name>
</gene>
<dbReference type="SUPFAM" id="SSF53067">
    <property type="entry name" value="Actin-like ATPase domain"/>
    <property type="match status" value="1"/>
</dbReference>
<dbReference type="PANTHER" id="PTHR18964:SF149">
    <property type="entry name" value="BIFUNCTIONAL UDP-N-ACETYLGLUCOSAMINE 2-EPIMERASE_N-ACETYLMANNOSAMINE KINASE"/>
    <property type="match status" value="1"/>
</dbReference>
<evidence type="ECO:0000256" key="1">
    <source>
        <dbReference type="ARBA" id="ARBA00006479"/>
    </source>
</evidence>
<sequence length="353" mass="38450">MAERPSKQSSSFPKHGSMCLPLAEVLSYNLEIEEGDGFIGDQASKSALLDIIQGLRDLLPENADPLGDDPMEEFGKDRLDTLLTEGDFAAAGLLHAAIEEFSGRLEKIIRRFLRLKAWRETERIVIGGGVRQSRMGQIAIGRTATLLRKGGIDIRPVRHHPDEAGLIGAVHLAPSWIFAGHDSILALDIGGSNIRAGVVRLDIGKHPDLTGVEVWQSELWSHSDEDPKRDEAVDRTAEMLQRLLRKADKEGLHLAPFIGVGCPGVIGEDGSIDRGAQNLPGNWESKGFNLPDELRDRVPRIGDHETLVLVHNDAVVQGLSEAPFCRDVGHWAALTIGTGLGNASYATRDAEDE</sequence>
<dbReference type="Proteomes" id="UP000199647">
    <property type="component" value="Unassembled WGS sequence"/>
</dbReference>